<proteinExistence type="predicted"/>
<dbReference type="Proteomes" id="UP001163603">
    <property type="component" value="Chromosome 11"/>
</dbReference>
<gene>
    <name evidence="1" type="ORF">Pint_32379</name>
</gene>
<keyword evidence="2" id="KW-1185">Reference proteome</keyword>
<reference evidence="2" key="1">
    <citation type="journal article" date="2023" name="G3 (Bethesda)">
        <title>Genome assembly and association tests identify interacting loci associated with vigor, precocity, and sex in interspecific pistachio rootstocks.</title>
        <authorList>
            <person name="Palmer W."/>
            <person name="Jacygrad E."/>
            <person name="Sagayaradj S."/>
            <person name="Cavanaugh K."/>
            <person name="Han R."/>
            <person name="Bertier L."/>
            <person name="Beede B."/>
            <person name="Kafkas S."/>
            <person name="Golino D."/>
            <person name="Preece J."/>
            <person name="Michelmore R."/>
        </authorList>
    </citation>
    <scope>NUCLEOTIDE SEQUENCE [LARGE SCALE GENOMIC DNA]</scope>
</reference>
<evidence type="ECO:0000313" key="1">
    <source>
        <dbReference type="EMBL" id="KAJ0021429.1"/>
    </source>
</evidence>
<evidence type="ECO:0000313" key="2">
    <source>
        <dbReference type="Proteomes" id="UP001163603"/>
    </source>
</evidence>
<dbReference type="EMBL" id="CM047746">
    <property type="protein sequence ID" value="KAJ0021429.1"/>
    <property type="molecule type" value="Genomic_DNA"/>
</dbReference>
<sequence length="178" mass="19814">MGEEVKNEDLNIFVNCTPLFDDIEWEPQLVDRRVAMGLQSRTPRNDNPLLSQEQCPPLLMVAEQETQAAPEPLQPAENSGVNEQLSQAAPEPLQATENSGVNESTINISSPNASEPVEVGRKRKVVGQKRRPGRPKSKNDDPPSWLPPNWTVRTQIRQRGASAGHVDKVNECSYIDRI</sequence>
<accession>A0ACC0XQ60</accession>
<protein>
    <submittedName>
        <fullName evidence="1">Uncharacterized protein</fullName>
    </submittedName>
</protein>
<name>A0ACC0XQ60_9ROSI</name>
<organism evidence="1 2">
    <name type="scientific">Pistacia integerrima</name>
    <dbReference type="NCBI Taxonomy" id="434235"/>
    <lineage>
        <taxon>Eukaryota</taxon>
        <taxon>Viridiplantae</taxon>
        <taxon>Streptophyta</taxon>
        <taxon>Embryophyta</taxon>
        <taxon>Tracheophyta</taxon>
        <taxon>Spermatophyta</taxon>
        <taxon>Magnoliopsida</taxon>
        <taxon>eudicotyledons</taxon>
        <taxon>Gunneridae</taxon>
        <taxon>Pentapetalae</taxon>
        <taxon>rosids</taxon>
        <taxon>malvids</taxon>
        <taxon>Sapindales</taxon>
        <taxon>Anacardiaceae</taxon>
        <taxon>Pistacia</taxon>
    </lineage>
</organism>
<comment type="caution">
    <text evidence="1">The sequence shown here is derived from an EMBL/GenBank/DDBJ whole genome shotgun (WGS) entry which is preliminary data.</text>
</comment>